<accession>A0A4Y2G0D4</accession>
<dbReference type="Proteomes" id="UP000499080">
    <property type="component" value="Unassembled WGS sequence"/>
</dbReference>
<comment type="caution">
    <text evidence="1">The sequence shown here is derived from an EMBL/GenBank/DDBJ whole genome shotgun (WGS) entry which is preliminary data.</text>
</comment>
<dbReference type="AlphaFoldDB" id="A0A4Y2G0D4"/>
<evidence type="ECO:0000313" key="1">
    <source>
        <dbReference type="EMBL" id="GBM47083.1"/>
    </source>
</evidence>
<sequence>MWSEPATKTHLVNRMPRDMMEYRCMERNYTQCTIICVHGGIINVICYRDKIWHSYSRKFRGQIIKNYFLMDDEHTLRGRALLITTLEPKIFVEWTSLQDLQINGLMDQPFLRLKSHRECLGLPRQTSCLSASTASTL</sequence>
<gene>
    <name evidence="1" type="ORF">AVEN_166723_1</name>
</gene>
<proteinExistence type="predicted"/>
<protein>
    <submittedName>
        <fullName evidence="1">Uncharacterized protein</fullName>
    </submittedName>
</protein>
<evidence type="ECO:0000313" key="2">
    <source>
        <dbReference type="Proteomes" id="UP000499080"/>
    </source>
</evidence>
<keyword evidence="2" id="KW-1185">Reference proteome</keyword>
<name>A0A4Y2G0D4_ARAVE</name>
<dbReference type="EMBL" id="BGPR01001165">
    <property type="protein sequence ID" value="GBM47083.1"/>
    <property type="molecule type" value="Genomic_DNA"/>
</dbReference>
<reference evidence="1 2" key="1">
    <citation type="journal article" date="2019" name="Sci. Rep.">
        <title>Orb-weaving spider Araneus ventricosus genome elucidates the spidroin gene catalogue.</title>
        <authorList>
            <person name="Kono N."/>
            <person name="Nakamura H."/>
            <person name="Ohtoshi R."/>
            <person name="Moran D.A.P."/>
            <person name="Shinohara A."/>
            <person name="Yoshida Y."/>
            <person name="Fujiwara M."/>
            <person name="Mori M."/>
            <person name="Tomita M."/>
            <person name="Arakawa K."/>
        </authorList>
    </citation>
    <scope>NUCLEOTIDE SEQUENCE [LARGE SCALE GENOMIC DNA]</scope>
</reference>
<organism evidence="1 2">
    <name type="scientific">Araneus ventricosus</name>
    <name type="common">Orbweaver spider</name>
    <name type="synonym">Epeira ventricosa</name>
    <dbReference type="NCBI Taxonomy" id="182803"/>
    <lineage>
        <taxon>Eukaryota</taxon>
        <taxon>Metazoa</taxon>
        <taxon>Ecdysozoa</taxon>
        <taxon>Arthropoda</taxon>
        <taxon>Chelicerata</taxon>
        <taxon>Arachnida</taxon>
        <taxon>Araneae</taxon>
        <taxon>Araneomorphae</taxon>
        <taxon>Entelegynae</taxon>
        <taxon>Araneoidea</taxon>
        <taxon>Araneidae</taxon>
        <taxon>Araneus</taxon>
    </lineage>
</organism>